<organism evidence="2 3">
    <name type="scientific">Leptolyngbya iicbica LK</name>
    <dbReference type="NCBI Taxonomy" id="2294035"/>
    <lineage>
        <taxon>Bacteria</taxon>
        <taxon>Bacillati</taxon>
        <taxon>Cyanobacteriota</taxon>
        <taxon>Cyanophyceae</taxon>
        <taxon>Leptolyngbyales</taxon>
        <taxon>Leptolyngbyaceae</taxon>
        <taxon>Leptolyngbya group</taxon>
        <taxon>Leptolyngbya</taxon>
        <taxon>Leptolyngbya iicbica</taxon>
    </lineage>
</organism>
<dbReference type="GO" id="GO:0003677">
    <property type="term" value="F:DNA binding"/>
    <property type="evidence" value="ECO:0007669"/>
    <property type="project" value="InterPro"/>
</dbReference>
<evidence type="ECO:0000259" key="1">
    <source>
        <dbReference type="Pfam" id="PF01609"/>
    </source>
</evidence>
<dbReference type="RefSeq" id="WP_084607097.1">
    <property type="nucleotide sequence ID" value="NZ_QVFV01000002.1"/>
</dbReference>
<evidence type="ECO:0000313" key="3">
    <source>
        <dbReference type="Proteomes" id="UP000292459"/>
    </source>
</evidence>
<dbReference type="PANTHER" id="PTHR37529">
    <property type="entry name" value="TRANSPOSASE INSG FOR INSERTION SEQUENCE ELEMENT IS4-RELATED"/>
    <property type="match status" value="1"/>
</dbReference>
<reference evidence="2 3" key="1">
    <citation type="submission" date="2018-11" db="EMBL/GenBank/DDBJ databases">
        <title>Whole genome sequencing of an environmental sample.</title>
        <authorList>
            <person name="Sarangi A.N."/>
            <person name="Singh D."/>
            <person name="Tripathy S."/>
        </authorList>
    </citation>
    <scope>NUCLEOTIDE SEQUENCE [LARGE SCALE GENOMIC DNA]</scope>
    <source>
        <strain evidence="2 3">Lakshadweep</strain>
    </source>
</reference>
<evidence type="ECO:0000313" key="2">
    <source>
        <dbReference type="EMBL" id="RZM79505.1"/>
    </source>
</evidence>
<dbReference type="EMBL" id="QVFV01000002">
    <property type="protein sequence ID" value="RZM79505.1"/>
    <property type="molecule type" value="Genomic_DNA"/>
</dbReference>
<dbReference type="InterPro" id="IPR012337">
    <property type="entry name" value="RNaseH-like_sf"/>
</dbReference>
<dbReference type="GO" id="GO:0004803">
    <property type="term" value="F:transposase activity"/>
    <property type="evidence" value="ECO:0007669"/>
    <property type="project" value="InterPro"/>
</dbReference>
<gene>
    <name evidence="2" type="ORF">DYY88_12350</name>
</gene>
<dbReference type="Pfam" id="PF01609">
    <property type="entry name" value="DDE_Tnp_1"/>
    <property type="match status" value="1"/>
</dbReference>
<dbReference type="InterPro" id="IPR047952">
    <property type="entry name" value="Transpos_IS4"/>
</dbReference>
<dbReference type="Proteomes" id="UP000292459">
    <property type="component" value="Unassembled WGS sequence"/>
</dbReference>
<accession>A0A4Q7EE36</accession>
<comment type="caution">
    <text evidence="2">The sequence shown here is derived from an EMBL/GenBank/DDBJ whole genome shotgun (WGS) entry which is preliminary data.</text>
</comment>
<protein>
    <submittedName>
        <fullName evidence="2">IS4 family transposase</fullName>
    </submittedName>
</protein>
<dbReference type="GO" id="GO:0006313">
    <property type="term" value="P:DNA transposition"/>
    <property type="evidence" value="ECO:0007669"/>
    <property type="project" value="InterPro"/>
</dbReference>
<dbReference type="NCBIfam" id="NF033592">
    <property type="entry name" value="transpos_IS4_1"/>
    <property type="match status" value="1"/>
</dbReference>
<keyword evidence="3" id="KW-1185">Reference proteome</keyword>
<sequence length="456" mass="51856">MMSNRAEILKEKYQDSIGLPFAEVLSEAEIQAVLEEQGVTYRRVLYTPMVVLWSWLSQVLDPDSSLSHAVKRVVTWMRLAGAVPPSADTGGYSKARQRLPESIFPPLLQRVAKALQQQGSPAQRWCGRTVKAFDATTVLMSDTEANQQAYPQHRNQTGGCGFPILRLQVWFGVTTGAVLAVAMAPFRVSEWRLARQLYQRLRPEDVVVADSAYGTYVALAWVALRGADAVFRKHHQRRCDFRRGKKLGIGDHTVRWQRPKRCPQALAQEEFEALPEGLEVREVTLSIQVPGFRPTNFVVVTTLTDSQRYPKAQLAELYLLRWQATEVNLRHLKTTLGMEMIAAKTPAMVTKSIWVHLLAYNLLRTLMWDATAHSQVEALRLSLQGTRQQFNHFRPEFLHLATTERQQGYQALLSAVQALIIPFRPNRSEPRVVKRRPKPFPKMKETRSVLKARLVA</sequence>
<dbReference type="AlphaFoldDB" id="A0A4Q7EE36"/>
<dbReference type="OrthoDB" id="9796012at2"/>
<dbReference type="PANTHER" id="PTHR37529:SF1">
    <property type="entry name" value="TRANSPOSASE INSG FOR INSERTION SEQUENCE ELEMENT IS4-RELATED"/>
    <property type="match status" value="1"/>
</dbReference>
<dbReference type="SUPFAM" id="SSF53098">
    <property type="entry name" value="Ribonuclease H-like"/>
    <property type="match status" value="1"/>
</dbReference>
<feature type="domain" description="Transposase IS4-like" evidence="1">
    <location>
        <begin position="127"/>
        <end position="362"/>
    </location>
</feature>
<proteinExistence type="predicted"/>
<name>A0A4Q7EE36_9CYAN</name>
<dbReference type="InterPro" id="IPR002559">
    <property type="entry name" value="Transposase_11"/>
</dbReference>